<sequence>MEILIFLIPIVTAGILAFKFREKTALWEYVVVLVPSVLLFFALKYSFVYISSLDKEYLSDLVSKITYYEDWDETVMVTHTRTVSCGKGKTRTETYVVPERRYHPKRYVYETVTGETNDVSEDEYKLICYKLNMPAVFKDMHRSYRSKDGDAYVTSWNRTRENSYPVTWTHLYQNKVKASSYSIFKYGNMSEEEIKENKLFDYPEIKNNDQNPILGFNATDTDIDAVRYLNGYRGPKNQIHVFILCFNNPSLEVAEMQKAYWQGGNKNEFVVCLGVKNNTVIWCNPFSWSDEPMLEVKTRDYFIKHPDINFKDYAEWLDTQIDKNWHRKEFNDFNYLSIELSIGWYIAILLIILCYNVGISYWVITNEFTLDKPNGIYGRYY</sequence>
<evidence type="ECO:0000313" key="2">
    <source>
        <dbReference type="EMBL" id="WQJ54011.1"/>
    </source>
</evidence>
<evidence type="ECO:0000256" key="1">
    <source>
        <dbReference type="SAM" id="Phobius"/>
    </source>
</evidence>
<feature type="transmembrane region" description="Helical" evidence="1">
    <location>
        <begin position="27"/>
        <end position="47"/>
    </location>
</feature>
<name>A0ABZ0Z5N3_9CAUD</name>
<proteinExistence type="predicted"/>
<keyword evidence="1" id="KW-0812">Transmembrane</keyword>
<keyword evidence="1" id="KW-0472">Membrane</keyword>
<keyword evidence="3" id="KW-1185">Reference proteome</keyword>
<accession>A0ABZ0Z5N3</accession>
<protein>
    <submittedName>
        <fullName evidence="2">Uncharacterized protein</fullName>
    </submittedName>
</protein>
<dbReference type="Proteomes" id="UP001346559">
    <property type="component" value="Segment"/>
</dbReference>
<organism evidence="2 3">
    <name type="scientific">phage Lak_Megaphage_RVC_AP1_GC26</name>
    <dbReference type="NCBI Taxonomy" id="3109224"/>
    <lineage>
        <taxon>Viruses</taxon>
        <taxon>Duplodnaviria</taxon>
        <taxon>Heunggongvirae</taxon>
        <taxon>Uroviricota</taxon>
        <taxon>Caudoviricetes</taxon>
        <taxon>Caudoviricetes code 15 clade</taxon>
    </lineage>
</organism>
<reference evidence="2 3" key="1">
    <citation type="submission" date="2023-11" db="EMBL/GenBank/DDBJ databases">
        <authorList>
            <person name="Cook R."/>
            <person name="Crisci M."/>
            <person name="Pye H."/>
            <person name="Adriaenssens E."/>
            <person name="Santini J."/>
        </authorList>
    </citation>
    <scope>NUCLEOTIDE SEQUENCE [LARGE SCALE GENOMIC DNA]</scope>
    <source>
        <strain evidence="2">Lak_Megaphage_RVC_AP1_GC26</strain>
    </source>
</reference>
<keyword evidence="1" id="KW-1133">Transmembrane helix</keyword>
<dbReference type="EMBL" id="OR769218">
    <property type="protein sequence ID" value="WQJ54011.1"/>
    <property type="molecule type" value="Genomic_DNA"/>
</dbReference>
<evidence type="ECO:0000313" key="3">
    <source>
        <dbReference type="Proteomes" id="UP001346559"/>
    </source>
</evidence>
<feature type="transmembrane region" description="Helical" evidence="1">
    <location>
        <begin position="342"/>
        <end position="364"/>
    </location>
</feature>